<dbReference type="GO" id="GO:0006783">
    <property type="term" value="P:heme biosynthetic process"/>
    <property type="evidence" value="ECO:0007669"/>
    <property type="project" value="TreeGrafter"/>
</dbReference>
<dbReference type="InterPro" id="IPR050377">
    <property type="entry name" value="Radical_SAM_PqqE_MftC-like"/>
</dbReference>
<dbReference type="GO" id="GO:0051536">
    <property type="term" value="F:iron-sulfur cluster binding"/>
    <property type="evidence" value="ECO:0007669"/>
    <property type="project" value="UniProtKB-KW"/>
</dbReference>
<dbReference type="PANTHER" id="PTHR11228">
    <property type="entry name" value="RADICAL SAM DOMAIN PROTEIN"/>
    <property type="match status" value="1"/>
</dbReference>
<dbReference type="GO" id="GO:0046872">
    <property type="term" value="F:metal ion binding"/>
    <property type="evidence" value="ECO:0007669"/>
    <property type="project" value="UniProtKB-KW"/>
</dbReference>
<evidence type="ECO:0000313" key="6">
    <source>
        <dbReference type="EMBL" id="AEI30688.1"/>
    </source>
</evidence>
<evidence type="ECO:0000256" key="2">
    <source>
        <dbReference type="ARBA" id="ARBA00022723"/>
    </source>
</evidence>
<feature type="non-terminal residue" evidence="6">
    <location>
        <position position="86"/>
    </location>
</feature>
<dbReference type="Pfam" id="PF04055">
    <property type="entry name" value="Radical_SAM"/>
    <property type="match status" value="1"/>
</dbReference>
<evidence type="ECO:0000256" key="1">
    <source>
        <dbReference type="ARBA" id="ARBA00022691"/>
    </source>
</evidence>
<proteinExistence type="predicted"/>
<organism evidence="6">
    <name type="scientific">uncultured microorganism</name>
    <dbReference type="NCBI Taxonomy" id="358574"/>
    <lineage>
        <taxon>unclassified sequences</taxon>
        <taxon>environmental samples</taxon>
    </lineage>
</organism>
<keyword evidence="3" id="KW-0408">Iron</keyword>
<dbReference type="GO" id="GO:0003824">
    <property type="term" value="F:catalytic activity"/>
    <property type="evidence" value="ECO:0007669"/>
    <property type="project" value="InterPro"/>
</dbReference>
<evidence type="ECO:0000256" key="4">
    <source>
        <dbReference type="ARBA" id="ARBA00023014"/>
    </source>
</evidence>
<dbReference type="InterPro" id="IPR058240">
    <property type="entry name" value="rSAM_sf"/>
</dbReference>
<evidence type="ECO:0000256" key="3">
    <source>
        <dbReference type="ARBA" id="ARBA00023004"/>
    </source>
</evidence>
<keyword evidence="4" id="KW-0411">Iron-sulfur</keyword>
<dbReference type="Gene3D" id="3.20.20.70">
    <property type="entry name" value="Aldolase class I"/>
    <property type="match status" value="1"/>
</dbReference>
<protein>
    <submittedName>
        <fullName evidence="6">Radical SAM domain-containing protein</fullName>
    </submittedName>
</protein>
<keyword evidence="1" id="KW-0949">S-adenosyl-L-methionine</keyword>
<name>F8UI31_9ZZZZ</name>
<dbReference type="CDD" id="cd01335">
    <property type="entry name" value="Radical_SAM"/>
    <property type="match status" value="1"/>
</dbReference>
<accession>F8UI31</accession>
<sequence length="86" mass="9361">MNDSLPAEMPFNEAVRIIDAAARMGVYLLICGGGEPLMYEHLEAVVEQARSRGMIVGISTNGWALTPERAVSLRRRGAVFVNVSID</sequence>
<dbReference type="EMBL" id="JF805304">
    <property type="protein sequence ID" value="AEI30688.1"/>
    <property type="molecule type" value="Genomic_DNA"/>
</dbReference>
<dbReference type="PANTHER" id="PTHR11228:SF7">
    <property type="entry name" value="PQQA PEPTIDE CYCLASE"/>
    <property type="match status" value="1"/>
</dbReference>
<evidence type="ECO:0000259" key="5">
    <source>
        <dbReference type="PROSITE" id="PS51918"/>
    </source>
</evidence>
<dbReference type="PROSITE" id="PS51918">
    <property type="entry name" value="RADICAL_SAM"/>
    <property type="match status" value="1"/>
</dbReference>
<reference evidence="6" key="1">
    <citation type="submission" date="2011-04" db="EMBL/GenBank/DDBJ databases">
        <title>Taxonomic and functional metagenomic profiling of the microbial community in the anoxic sediment of a brackish shallow lake (Laguna de Carrizo Central Spain).</title>
        <authorList>
            <consortium name="CONSOLIDER consortium CSD2007-00005"/>
            <person name="Guazzaroni M.-E."/>
            <person name="Richter M."/>
            <person name="Garcia-Salamanca A."/>
            <person name="Yarza P."/>
            <person name="Ferrer M."/>
        </authorList>
    </citation>
    <scope>NUCLEOTIDE SEQUENCE</scope>
</reference>
<dbReference type="SUPFAM" id="SSF102114">
    <property type="entry name" value="Radical SAM enzymes"/>
    <property type="match status" value="1"/>
</dbReference>
<gene>
    <name evidence="6" type="ORF">LDC_03619</name>
</gene>
<dbReference type="AlphaFoldDB" id="F8UI31"/>
<dbReference type="InterPro" id="IPR007197">
    <property type="entry name" value="rSAM"/>
</dbReference>
<keyword evidence="2" id="KW-0479">Metal-binding</keyword>
<dbReference type="InterPro" id="IPR013785">
    <property type="entry name" value="Aldolase_TIM"/>
</dbReference>
<feature type="domain" description="Radical SAM core" evidence="5">
    <location>
        <begin position="1"/>
        <end position="86"/>
    </location>
</feature>